<dbReference type="AlphaFoldDB" id="A0A7I7K174"/>
<dbReference type="EMBL" id="AP022563">
    <property type="protein sequence ID" value="BBX17354.1"/>
    <property type="molecule type" value="Genomic_DNA"/>
</dbReference>
<organism evidence="1 2">
    <name type="scientific">Mycolicibacterium duvalii</name>
    <dbReference type="NCBI Taxonomy" id="39688"/>
    <lineage>
        <taxon>Bacteria</taxon>
        <taxon>Bacillati</taxon>
        <taxon>Actinomycetota</taxon>
        <taxon>Actinomycetes</taxon>
        <taxon>Mycobacteriales</taxon>
        <taxon>Mycobacteriaceae</taxon>
        <taxon>Mycolicibacterium</taxon>
    </lineage>
</organism>
<gene>
    <name evidence="1" type="ORF">MDUV_22140</name>
</gene>
<dbReference type="GO" id="GO:0032259">
    <property type="term" value="P:methylation"/>
    <property type="evidence" value="ECO:0007669"/>
    <property type="project" value="UniProtKB-KW"/>
</dbReference>
<dbReference type="KEGG" id="mdu:MDUV_22140"/>
<dbReference type="Proteomes" id="UP000467006">
    <property type="component" value="Chromosome"/>
</dbReference>
<dbReference type="InterPro" id="IPR013216">
    <property type="entry name" value="Methyltransf_11"/>
</dbReference>
<name>A0A7I7K174_9MYCO</name>
<keyword evidence="1" id="KW-0808">Transferase</keyword>
<dbReference type="InterPro" id="IPR029063">
    <property type="entry name" value="SAM-dependent_MTases_sf"/>
</dbReference>
<keyword evidence="2" id="KW-1185">Reference proteome</keyword>
<dbReference type="PANTHER" id="PTHR43591">
    <property type="entry name" value="METHYLTRANSFERASE"/>
    <property type="match status" value="1"/>
</dbReference>
<sequence length="205" mass="21300">MTDEPAAPVVNHHADHPGFSGVLGILCALVFAVTGRRSGRLAVELTGVTADDHVVDVGCGPGTAAREATRRGARATGVEPSASMLRVGRMFARRSGVTLREGGAEALPLPDASATAVWALATVHHWPDVGAGLAEAHRVLAPGGRLLAVERQVSPDATGFASHGWTAAQAQAFAQLCRTAGFTEVAVDSERLGRREVWAVSAFRP</sequence>
<dbReference type="OrthoDB" id="4571118at2"/>
<dbReference type="Gene3D" id="3.40.50.150">
    <property type="entry name" value="Vaccinia Virus protein VP39"/>
    <property type="match status" value="1"/>
</dbReference>
<evidence type="ECO:0000313" key="2">
    <source>
        <dbReference type="Proteomes" id="UP000467006"/>
    </source>
</evidence>
<dbReference type="GO" id="GO:0008757">
    <property type="term" value="F:S-adenosylmethionine-dependent methyltransferase activity"/>
    <property type="evidence" value="ECO:0007669"/>
    <property type="project" value="InterPro"/>
</dbReference>
<reference evidence="1 2" key="1">
    <citation type="journal article" date="2019" name="Emerg. Microbes Infect.">
        <title>Comprehensive subspecies identification of 175 nontuberculous mycobacteria species based on 7547 genomic profiles.</title>
        <authorList>
            <person name="Matsumoto Y."/>
            <person name="Kinjo T."/>
            <person name="Motooka D."/>
            <person name="Nabeya D."/>
            <person name="Jung N."/>
            <person name="Uechi K."/>
            <person name="Horii T."/>
            <person name="Iida T."/>
            <person name="Fujita J."/>
            <person name="Nakamura S."/>
        </authorList>
    </citation>
    <scope>NUCLEOTIDE SEQUENCE [LARGE SCALE GENOMIC DNA]</scope>
    <source>
        <strain evidence="1 2">JCM 6396</strain>
    </source>
</reference>
<dbReference type="RefSeq" id="WP_098001961.1">
    <property type="nucleotide sequence ID" value="NZ_AP022563.1"/>
</dbReference>
<dbReference type="Pfam" id="PF08241">
    <property type="entry name" value="Methyltransf_11"/>
    <property type="match status" value="1"/>
</dbReference>
<keyword evidence="1" id="KW-0489">Methyltransferase</keyword>
<dbReference type="CDD" id="cd02440">
    <property type="entry name" value="AdoMet_MTases"/>
    <property type="match status" value="1"/>
</dbReference>
<dbReference type="PANTHER" id="PTHR43591:SF24">
    <property type="entry name" value="2-METHOXY-6-POLYPRENYL-1,4-BENZOQUINOL METHYLASE, MITOCHONDRIAL"/>
    <property type="match status" value="1"/>
</dbReference>
<proteinExistence type="predicted"/>
<dbReference type="SUPFAM" id="SSF53335">
    <property type="entry name" value="S-adenosyl-L-methionine-dependent methyltransferases"/>
    <property type="match status" value="1"/>
</dbReference>
<evidence type="ECO:0000313" key="1">
    <source>
        <dbReference type="EMBL" id="BBX17354.1"/>
    </source>
</evidence>
<accession>A0A7I7K174</accession>
<protein>
    <submittedName>
        <fullName evidence="1">SAM-dependent methyltransferase</fullName>
    </submittedName>
</protein>